<feature type="binding site" evidence="9">
    <location>
        <position position="99"/>
    </location>
    <ligand>
        <name>Zn(2+)</name>
        <dbReference type="ChEBI" id="CHEBI:29105"/>
    </ligand>
</feature>
<dbReference type="InterPro" id="IPR050241">
    <property type="entry name" value="NAD-cap_RNA_hydrolase_NudC"/>
</dbReference>
<dbReference type="STRING" id="1123402.SAMN02583745_00280"/>
<comment type="subunit">
    <text evidence="9">Homodimer.</text>
</comment>
<feature type="binding site" evidence="9">
    <location>
        <position position="70"/>
    </location>
    <ligand>
        <name>substrate</name>
    </ligand>
</feature>
<keyword evidence="12" id="KW-1185">Reference proteome</keyword>
<comment type="function">
    <text evidence="9">mRNA decapping enzyme that specifically removes the nicotinamide adenine dinucleotide (NAD) cap from a subset of mRNAs by hydrolyzing the diphosphate linkage to produce nicotinamide mononucleotide (NMN) and 5' monophosphate mRNA. The NAD-cap is present at the 5'-end of some mRNAs and stabilizes RNA against 5'-processing. Has preference for mRNAs with a 5'-end purine. Catalyzes the hydrolysis of a broad range of dinucleotide pyrophosphates.</text>
</comment>
<dbReference type="InterPro" id="IPR015376">
    <property type="entry name" value="Znr_NADH_PPase"/>
</dbReference>
<comment type="catalytic activity">
    <reaction evidence="9">
        <text>NAD(+) + H2O = beta-nicotinamide D-ribonucleotide + AMP + 2 H(+)</text>
        <dbReference type="Rhea" id="RHEA:11800"/>
        <dbReference type="ChEBI" id="CHEBI:14649"/>
        <dbReference type="ChEBI" id="CHEBI:15377"/>
        <dbReference type="ChEBI" id="CHEBI:15378"/>
        <dbReference type="ChEBI" id="CHEBI:57540"/>
        <dbReference type="ChEBI" id="CHEBI:456215"/>
        <dbReference type="EC" id="3.6.1.22"/>
    </reaction>
</comment>
<comment type="cofactor">
    <cofactor evidence="9">
        <name>Zn(2+)</name>
        <dbReference type="ChEBI" id="CHEBI:29105"/>
    </cofactor>
    <text evidence="9">Binds 1 zinc ion per subunit.</text>
</comment>
<dbReference type="PANTHER" id="PTHR42904:SF6">
    <property type="entry name" value="NAD-CAPPED RNA HYDROLASE NUDT12"/>
    <property type="match status" value="1"/>
</dbReference>
<dbReference type="InterPro" id="IPR015797">
    <property type="entry name" value="NUDIX_hydrolase-like_dom_sf"/>
</dbReference>
<dbReference type="Pfam" id="PF09297">
    <property type="entry name" value="Zn_ribbon_NUD"/>
    <property type="match status" value="1"/>
</dbReference>
<gene>
    <name evidence="9" type="primary">nudC</name>
    <name evidence="11" type="ORF">SAMN02583745_00280</name>
</gene>
<keyword evidence="3 9" id="KW-0378">Hydrolase</keyword>
<proteinExistence type="inferred from homology"/>
<dbReference type="AlphaFoldDB" id="A0A1H9YP25"/>
<evidence type="ECO:0000256" key="6">
    <source>
        <dbReference type="ARBA" id="ARBA00023027"/>
    </source>
</evidence>
<comment type="similarity">
    <text evidence="1 9">Belongs to the Nudix hydrolase family. NudC subfamily.</text>
</comment>
<dbReference type="PROSITE" id="PS00893">
    <property type="entry name" value="NUDIX_BOX"/>
    <property type="match status" value="1"/>
</dbReference>
<feature type="binding site" evidence="9">
    <location>
        <position position="177"/>
    </location>
    <ligand>
        <name>a divalent metal cation</name>
        <dbReference type="ChEBI" id="CHEBI:60240"/>
        <label>2</label>
    </ligand>
</feature>
<comment type="cofactor">
    <cofactor evidence="9">
        <name>Mg(2+)</name>
        <dbReference type="ChEBI" id="CHEBI:18420"/>
    </cofactor>
    <cofactor evidence="9">
        <name>Mn(2+)</name>
        <dbReference type="ChEBI" id="CHEBI:29035"/>
    </cofactor>
    <text evidence="9">Divalent metal cations. Mg(2+) or Mn(2+).</text>
</comment>
<evidence type="ECO:0000256" key="4">
    <source>
        <dbReference type="ARBA" id="ARBA00022833"/>
    </source>
</evidence>
<keyword evidence="7 9" id="KW-0464">Manganese</keyword>
<dbReference type="GO" id="GO:0000210">
    <property type="term" value="F:NAD+ diphosphatase activity"/>
    <property type="evidence" value="ECO:0007669"/>
    <property type="project" value="UniProtKB-UniRule"/>
</dbReference>
<dbReference type="GO" id="GO:0019677">
    <property type="term" value="P:NAD+ catabolic process"/>
    <property type="evidence" value="ECO:0007669"/>
    <property type="project" value="TreeGrafter"/>
</dbReference>
<dbReference type="GO" id="GO:0006742">
    <property type="term" value="P:NADP+ catabolic process"/>
    <property type="evidence" value="ECO:0007669"/>
    <property type="project" value="TreeGrafter"/>
</dbReference>
<evidence type="ECO:0000313" key="12">
    <source>
        <dbReference type="Proteomes" id="UP000242642"/>
    </source>
</evidence>
<evidence type="ECO:0000256" key="2">
    <source>
        <dbReference type="ARBA" id="ARBA00022723"/>
    </source>
</evidence>
<feature type="binding site" evidence="9">
    <location>
        <position position="244"/>
    </location>
    <ligand>
        <name>substrate</name>
    </ligand>
</feature>
<feature type="binding site" evidence="9">
    <location>
        <position position="102"/>
    </location>
    <ligand>
        <name>Zn(2+)</name>
        <dbReference type="ChEBI" id="CHEBI:29105"/>
    </ligand>
</feature>
<feature type="binding site" evidence="9">
    <location>
        <position position="117"/>
    </location>
    <ligand>
        <name>Zn(2+)</name>
        <dbReference type="ChEBI" id="CHEBI:29105"/>
    </ligand>
</feature>
<feature type="binding site" evidence="9">
    <location>
        <position position="177"/>
    </location>
    <ligand>
        <name>a divalent metal cation</name>
        <dbReference type="ChEBI" id="CHEBI:60240"/>
        <label>3</label>
    </ligand>
</feature>
<dbReference type="EC" id="3.6.1.22" evidence="9"/>
<sequence length="259" mass="29722">MISQILNGHEQGFWVITDGSQIWLNQGELPHGKAHEFNLTNCEAFVVGEYGTSPVWLVTQTRSSGMYSPRQLLDTDIELFQLIGKAVQLSEFHTSHRFCGYCSTIMHPSRTEWAMLCHNKACRQRYYPQIAPSIIVAIRREDKILLAKHTKHRNDIYTVLAGFVEVGERVEQAVSREVKEECGIEIKNIRYVSSQPWPFPHSLMLAFMADYAQGEILCDTKEILHADWYDTHSLPNLPPYGTIARRLIEDTLVLCRNDN</sequence>
<feature type="short sequence motif" description="Nudix box" evidence="9">
    <location>
        <begin position="162"/>
        <end position="183"/>
    </location>
</feature>
<feature type="binding site" evidence="9">
    <location>
        <position position="127"/>
    </location>
    <ligand>
        <name>substrate</name>
    </ligand>
</feature>
<keyword evidence="4 9" id="KW-0862">Zinc</keyword>
<dbReference type="FunFam" id="3.90.79.10:FF:000004">
    <property type="entry name" value="NADH pyrophosphatase"/>
    <property type="match status" value="1"/>
</dbReference>
<keyword evidence="5 9" id="KW-0460">Magnesium</keyword>
<dbReference type="InterPro" id="IPR020084">
    <property type="entry name" value="NUDIX_hydrolase_CS"/>
</dbReference>
<dbReference type="EMBL" id="FOHV01000002">
    <property type="protein sequence ID" value="SES70877.1"/>
    <property type="molecule type" value="Genomic_DNA"/>
</dbReference>
<reference evidence="12" key="1">
    <citation type="submission" date="2016-10" db="EMBL/GenBank/DDBJ databases">
        <authorList>
            <person name="Varghese N."/>
            <person name="Submissions S."/>
        </authorList>
    </citation>
    <scope>NUCLEOTIDE SEQUENCE [LARGE SCALE GENOMIC DNA]</scope>
    <source>
        <strain evidence="12">DSM 18579</strain>
    </source>
</reference>
<keyword evidence="6 9" id="KW-0520">NAD</keyword>
<feature type="binding site" evidence="9">
    <location>
        <position position="122"/>
    </location>
    <ligand>
        <name>Zn(2+)</name>
        <dbReference type="ChEBI" id="CHEBI:29105"/>
    </ligand>
</feature>
<comment type="catalytic activity">
    <reaction evidence="8">
        <text>a 5'-end NAD(+)-phospho-ribonucleoside in mRNA + H2O = a 5'-end phospho-adenosine-phospho-ribonucleoside in mRNA + beta-nicotinamide D-ribonucleotide + 2 H(+)</text>
        <dbReference type="Rhea" id="RHEA:60876"/>
        <dbReference type="Rhea" id="RHEA-COMP:15698"/>
        <dbReference type="Rhea" id="RHEA-COMP:15719"/>
        <dbReference type="ChEBI" id="CHEBI:14649"/>
        <dbReference type="ChEBI" id="CHEBI:15377"/>
        <dbReference type="ChEBI" id="CHEBI:15378"/>
        <dbReference type="ChEBI" id="CHEBI:144029"/>
        <dbReference type="ChEBI" id="CHEBI:144051"/>
    </reaction>
    <physiologicalReaction direction="left-to-right" evidence="8">
        <dbReference type="Rhea" id="RHEA:60877"/>
    </physiologicalReaction>
</comment>
<feature type="binding site" evidence="9">
    <location>
        <position position="181"/>
    </location>
    <ligand>
        <name>a divalent metal cation</name>
        <dbReference type="ChEBI" id="CHEBI:60240"/>
        <label>1</label>
    </ligand>
</feature>
<accession>A0A1H9YP25</accession>
<dbReference type="SUPFAM" id="SSF55811">
    <property type="entry name" value="Nudix"/>
    <property type="match status" value="2"/>
</dbReference>
<dbReference type="InterPro" id="IPR022925">
    <property type="entry name" value="RNA_Hydrolase_NudC"/>
</dbReference>
<dbReference type="EC" id="3.6.1.-" evidence="9"/>
<dbReference type="InterPro" id="IPR000086">
    <property type="entry name" value="NUDIX_hydrolase_dom"/>
</dbReference>
<organism evidence="11 12">
    <name type="scientific">Thorsellia anophelis DSM 18579</name>
    <dbReference type="NCBI Taxonomy" id="1123402"/>
    <lineage>
        <taxon>Bacteria</taxon>
        <taxon>Pseudomonadati</taxon>
        <taxon>Pseudomonadota</taxon>
        <taxon>Gammaproteobacteria</taxon>
        <taxon>Enterobacterales</taxon>
        <taxon>Thorselliaceae</taxon>
        <taxon>Thorsellia</taxon>
    </lineage>
</organism>
<evidence type="ECO:0000256" key="7">
    <source>
        <dbReference type="ARBA" id="ARBA00023211"/>
    </source>
</evidence>
<dbReference type="CDD" id="cd03429">
    <property type="entry name" value="NUDIX_NADH_pyrophosphatase_Nudt13"/>
    <property type="match status" value="1"/>
</dbReference>
<dbReference type="Pfam" id="PF00293">
    <property type="entry name" value="NUDIX"/>
    <property type="match status" value="1"/>
</dbReference>
<dbReference type="PROSITE" id="PS51462">
    <property type="entry name" value="NUDIX"/>
    <property type="match status" value="1"/>
</dbReference>
<evidence type="ECO:0000256" key="1">
    <source>
        <dbReference type="ARBA" id="ARBA00009595"/>
    </source>
</evidence>
<comment type="caution">
    <text evidence="9">Lacks conserved residue(s) required for the propagation of feature annotation.</text>
</comment>
<evidence type="ECO:0000259" key="10">
    <source>
        <dbReference type="PROSITE" id="PS51462"/>
    </source>
</evidence>
<dbReference type="GO" id="GO:0030145">
    <property type="term" value="F:manganese ion binding"/>
    <property type="evidence" value="ECO:0007669"/>
    <property type="project" value="UniProtKB-UniRule"/>
</dbReference>
<name>A0A1H9YP25_9GAMM</name>
<dbReference type="Gene3D" id="3.90.79.10">
    <property type="entry name" value="Nucleoside Triphosphate Pyrophosphohydrolase"/>
    <property type="match status" value="1"/>
</dbReference>
<dbReference type="NCBIfam" id="NF001299">
    <property type="entry name" value="PRK00241.1"/>
    <property type="match status" value="1"/>
</dbReference>
<feature type="binding site" evidence="9">
    <location>
        <position position="112"/>
    </location>
    <ligand>
        <name>substrate</name>
    </ligand>
</feature>
<comment type="catalytic activity">
    <reaction evidence="9">
        <text>NADH + H2O = reduced beta-nicotinamide D-ribonucleotide + AMP + 2 H(+)</text>
        <dbReference type="Rhea" id="RHEA:48868"/>
        <dbReference type="ChEBI" id="CHEBI:15377"/>
        <dbReference type="ChEBI" id="CHEBI:15378"/>
        <dbReference type="ChEBI" id="CHEBI:57945"/>
        <dbReference type="ChEBI" id="CHEBI:90832"/>
        <dbReference type="ChEBI" id="CHEBI:456215"/>
        <dbReference type="EC" id="3.6.1.22"/>
    </reaction>
</comment>
<evidence type="ECO:0000256" key="8">
    <source>
        <dbReference type="ARBA" id="ARBA00023679"/>
    </source>
</evidence>
<dbReference type="InterPro" id="IPR049734">
    <property type="entry name" value="NudC-like_C"/>
</dbReference>
<dbReference type="HAMAP" id="MF_00297">
    <property type="entry name" value="Nudix_NudC"/>
    <property type="match status" value="1"/>
</dbReference>
<feature type="binding site" evidence="9">
    <location>
        <position position="161"/>
    </location>
    <ligand>
        <name>a divalent metal cation</name>
        <dbReference type="ChEBI" id="CHEBI:60240"/>
        <label>1</label>
    </ligand>
</feature>
<keyword evidence="2 9" id="KW-0479">Metal-binding</keyword>
<evidence type="ECO:0000256" key="3">
    <source>
        <dbReference type="ARBA" id="ARBA00022801"/>
    </source>
</evidence>
<feature type="binding site" evidence="9">
    <location>
        <position position="181"/>
    </location>
    <ligand>
        <name>a divalent metal cation</name>
        <dbReference type="ChEBI" id="CHEBI:60240"/>
        <label>3</label>
    </ligand>
</feature>
<dbReference type="PANTHER" id="PTHR42904">
    <property type="entry name" value="NUDIX HYDROLASE, NUDC SUBFAMILY"/>
    <property type="match status" value="1"/>
</dbReference>
<evidence type="ECO:0000256" key="5">
    <source>
        <dbReference type="ARBA" id="ARBA00022842"/>
    </source>
</evidence>
<dbReference type="Gene3D" id="3.90.79.20">
    <property type="match status" value="1"/>
</dbReference>
<evidence type="ECO:0000313" key="11">
    <source>
        <dbReference type="EMBL" id="SES70877.1"/>
    </source>
</evidence>
<dbReference type="GO" id="GO:0110153">
    <property type="term" value="F:RNA NAD-cap (NMN-forming) hydrolase activity"/>
    <property type="evidence" value="ECO:0007669"/>
    <property type="project" value="RHEA"/>
</dbReference>
<dbReference type="GO" id="GO:0008270">
    <property type="term" value="F:zinc ion binding"/>
    <property type="evidence" value="ECO:0007669"/>
    <property type="project" value="UniProtKB-UniRule"/>
</dbReference>
<feature type="domain" description="Nudix hydrolase" evidence="10">
    <location>
        <begin position="128"/>
        <end position="251"/>
    </location>
</feature>
<feature type="binding site" evidence="9">
    <location>
        <position position="222"/>
    </location>
    <ligand>
        <name>a divalent metal cation</name>
        <dbReference type="ChEBI" id="CHEBI:60240"/>
        <label>3</label>
    </ligand>
</feature>
<feature type="binding site" evidence="9">
    <location>
        <position position="222"/>
    </location>
    <ligand>
        <name>a divalent metal cation</name>
        <dbReference type="ChEBI" id="CHEBI:60240"/>
        <label>1</label>
    </ligand>
</feature>
<dbReference type="Proteomes" id="UP000242642">
    <property type="component" value="Unassembled WGS sequence"/>
</dbReference>
<dbReference type="GO" id="GO:0000287">
    <property type="term" value="F:magnesium ion binding"/>
    <property type="evidence" value="ECO:0007669"/>
    <property type="project" value="UniProtKB-UniRule"/>
</dbReference>
<evidence type="ECO:0000256" key="9">
    <source>
        <dbReference type="HAMAP-Rule" id="MF_00297"/>
    </source>
</evidence>
<dbReference type="GO" id="GO:0035529">
    <property type="term" value="F:NADH pyrophosphatase activity"/>
    <property type="evidence" value="ECO:0007669"/>
    <property type="project" value="TreeGrafter"/>
</dbReference>
<protein>
    <recommendedName>
        <fullName evidence="9">NAD-capped RNA hydrolase NudC</fullName>
        <shortName evidence="9">DeNADding enzyme NudC</shortName>
        <ecNumber evidence="9">3.6.1.-</ecNumber>
    </recommendedName>
    <alternativeName>
        <fullName evidence="9">NADH pyrophosphatase</fullName>
        <ecNumber evidence="9">3.6.1.22</ecNumber>
    </alternativeName>
</protein>
<dbReference type="GO" id="GO:0005829">
    <property type="term" value="C:cytosol"/>
    <property type="evidence" value="ECO:0007669"/>
    <property type="project" value="TreeGrafter"/>
</dbReference>
<feature type="binding site" evidence="9">
    <location>
        <begin position="195"/>
        <end position="202"/>
    </location>
    <ligand>
        <name>substrate</name>
    </ligand>
</feature>